<dbReference type="SUPFAM" id="SSF53067">
    <property type="entry name" value="Actin-like ATPase domain"/>
    <property type="match status" value="1"/>
</dbReference>
<dbReference type="InterPro" id="IPR043129">
    <property type="entry name" value="ATPase_NBD"/>
</dbReference>
<dbReference type="PANTHER" id="PTHR18964:SF149">
    <property type="entry name" value="BIFUNCTIONAL UDP-N-ACETYLGLUCOSAMINE 2-EPIMERASE_N-ACETYLMANNOSAMINE KINASE"/>
    <property type="match status" value="1"/>
</dbReference>
<dbReference type="Pfam" id="PF00480">
    <property type="entry name" value="ROK"/>
    <property type="match status" value="1"/>
</dbReference>
<dbReference type="AlphaFoldDB" id="A0A2S9QJ00"/>
<comment type="caution">
    <text evidence="3">The sequence shown here is derived from an EMBL/GenBank/DDBJ whole genome shotgun (WGS) entry which is preliminary data.</text>
</comment>
<dbReference type="Pfam" id="PF13412">
    <property type="entry name" value="HTH_24"/>
    <property type="match status" value="1"/>
</dbReference>
<sequence length="418" mass="44530">MEAGTQKAGSPELAESRHHRGTNQSGMRDHNERIVLSLVREHGALAKSDIARMTSLSLQTVSVIMRELEEAGLLTRQEPVRGRIGQPSIPMALNPQGAFFLGLKIGRRSADLVLIDFLGNVRSMLHKSYLYPAPGETIRFALDGIASVRATLSPAENKRIAGLGIAMPFELWNWADAAGAPPDILDEWRHRSIQADLQSNCDFPVYLENDATAACGAELVFGQFSGARDFVYFYIGAFAGGGIVLNGRLFGGQTGNAGALGSMPVPGPDGKPTQLIDVASIAMLEKALKARGIDAAHLWTSPEAWGELGEDVDIWIGKAAGALAYAIVSSCAVIDFEAAVIDGWMPAEVRARLVGAVREALGRIDVEGLRTPHVREGTVGIHARVLGGASLPLSARFLVVADGSKEGSTLKNGDLHNK</sequence>
<reference evidence="3 4" key="1">
    <citation type="submission" date="2018-02" db="EMBL/GenBank/DDBJ databases">
        <title>Whole genome sequencing of endophytic bacterium.</title>
        <authorList>
            <person name="Eedara R."/>
            <person name="Podile A.R."/>
        </authorList>
    </citation>
    <scope>NUCLEOTIDE SEQUENCE [LARGE SCALE GENOMIC DNA]</scope>
    <source>
        <strain evidence="3 4">RP1T</strain>
    </source>
</reference>
<keyword evidence="3" id="KW-0808">Transferase</keyword>
<dbReference type="RefSeq" id="WP_105860288.1">
    <property type="nucleotide sequence ID" value="NZ_PUEJ01000001.1"/>
</dbReference>
<dbReference type="EMBL" id="PUEJ01000001">
    <property type="protein sequence ID" value="PRH89324.1"/>
    <property type="molecule type" value="Genomic_DNA"/>
</dbReference>
<dbReference type="OrthoDB" id="49685at2"/>
<dbReference type="InterPro" id="IPR000600">
    <property type="entry name" value="ROK"/>
</dbReference>
<proteinExistence type="inferred from homology"/>
<keyword evidence="3" id="KW-0418">Kinase</keyword>
<comment type="similarity">
    <text evidence="1">Belongs to the ROK (NagC/XylR) family.</text>
</comment>
<evidence type="ECO:0000313" key="4">
    <source>
        <dbReference type="Proteomes" id="UP000237682"/>
    </source>
</evidence>
<dbReference type="PANTHER" id="PTHR18964">
    <property type="entry name" value="ROK (REPRESSOR, ORF, KINASE) FAMILY"/>
    <property type="match status" value="1"/>
</dbReference>
<evidence type="ECO:0000256" key="1">
    <source>
        <dbReference type="ARBA" id="ARBA00006479"/>
    </source>
</evidence>
<dbReference type="Gene3D" id="1.10.10.10">
    <property type="entry name" value="Winged helix-like DNA-binding domain superfamily/Winged helix DNA-binding domain"/>
    <property type="match status" value="1"/>
</dbReference>
<protein>
    <submittedName>
        <fullName evidence="3">Sugar kinase</fullName>
    </submittedName>
</protein>
<accession>A0A2S9QJ00</accession>
<keyword evidence="4" id="KW-1185">Reference proteome</keyword>
<dbReference type="SUPFAM" id="SSF46785">
    <property type="entry name" value="Winged helix' DNA-binding domain"/>
    <property type="match status" value="1"/>
</dbReference>
<feature type="region of interest" description="Disordered" evidence="2">
    <location>
        <begin position="1"/>
        <end position="30"/>
    </location>
</feature>
<dbReference type="InterPro" id="IPR036388">
    <property type="entry name" value="WH-like_DNA-bd_sf"/>
</dbReference>
<name>A0A2S9QJ00_9HYPH</name>
<dbReference type="GO" id="GO:0016301">
    <property type="term" value="F:kinase activity"/>
    <property type="evidence" value="ECO:0007669"/>
    <property type="project" value="UniProtKB-KW"/>
</dbReference>
<organism evidence="3 4">
    <name type="scientific">Labrys okinawensis</name>
    <dbReference type="NCBI Taxonomy" id="346911"/>
    <lineage>
        <taxon>Bacteria</taxon>
        <taxon>Pseudomonadati</taxon>
        <taxon>Pseudomonadota</taxon>
        <taxon>Alphaproteobacteria</taxon>
        <taxon>Hyphomicrobiales</taxon>
        <taxon>Xanthobacteraceae</taxon>
        <taxon>Labrys</taxon>
    </lineage>
</organism>
<evidence type="ECO:0000256" key="2">
    <source>
        <dbReference type="SAM" id="MobiDB-lite"/>
    </source>
</evidence>
<dbReference type="Proteomes" id="UP000237682">
    <property type="component" value="Unassembled WGS sequence"/>
</dbReference>
<gene>
    <name evidence="3" type="ORF">C5L14_01665</name>
</gene>
<dbReference type="Gene3D" id="3.30.420.40">
    <property type="match status" value="2"/>
</dbReference>
<evidence type="ECO:0000313" key="3">
    <source>
        <dbReference type="EMBL" id="PRH89324.1"/>
    </source>
</evidence>
<dbReference type="InterPro" id="IPR036390">
    <property type="entry name" value="WH_DNA-bd_sf"/>
</dbReference>